<evidence type="ECO:0000313" key="3">
    <source>
        <dbReference type="Proteomes" id="UP000216133"/>
    </source>
</evidence>
<evidence type="ECO:0000313" key="2">
    <source>
        <dbReference type="EMBL" id="PAF20887.1"/>
    </source>
</evidence>
<feature type="non-terminal residue" evidence="2">
    <location>
        <position position="1"/>
    </location>
</feature>
<dbReference type="Pfam" id="PF00078">
    <property type="entry name" value="RVT_1"/>
    <property type="match status" value="1"/>
</dbReference>
<dbReference type="AlphaFoldDB" id="A0A268RKX3"/>
<feature type="domain" description="Reverse transcriptase" evidence="1">
    <location>
        <begin position="1"/>
        <end position="45"/>
    </location>
</feature>
<dbReference type="Proteomes" id="UP000216133">
    <property type="component" value="Unassembled WGS sequence"/>
</dbReference>
<organism evidence="2 3">
    <name type="scientific">Shouchella clausii</name>
    <name type="common">Alkalihalobacillus clausii</name>
    <dbReference type="NCBI Taxonomy" id="79880"/>
    <lineage>
        <taxon>Bacteria</taxon>
        <taxon>Bacillati</taxon>
        <taxon>Bacillota</taxon>
        <taxon>Bacilli</taxon>
        <taxon>Bacillales</taxon>
        <taxon>Bacillaceae</taxon>
        <taxon>Shouchella</taxon>
    </lineage>
</organism>
<name>A0A268RKX3_SHOCL</name>
<protein>
    <recommendedName>
        <fullName evidence="1">Reverse transcriptase domain-containing protein</fullName>
    </recommendedName>
</protein>
<evidence type="ECO:0000259" key="1">
    <source>
        <dbReference type="PROSITE" id="PS50878"/>
    </source>
</evidence>
<comment type="caution">
    <text evidence="2">The sequence shown here is derived from an EMBL/GenBank/DDBJ whole genome shotgun (WGS) entry which is preliminary data.</text>
</comment>
<dbReference type="SUPFAM" id="SSF56672">
    <property type="entry name" value="DNA/RNA polymerases"/>
    <property type="match status" value="1"/>
</dbReference>
<dbReference type="EMBL" id="NPBS01000244">
    <property type="protein sequence ID" value="PAF20887.1"/>
    <property type="molecule type" value="Genomic_DNA"/>
</dbReference>
<dbReference type="InterPro" id="IPR043502">
    <property type="entry name" value="DNA/RNA_pol_sf"/>
</dbReference>
<dbReference type="PANTHER" id="PTHR34047:SF8">
    <property type="entry name" value="PROTEIN YKFC"/>
    <property type="match status" value="1"/>
</dbReference>
<dbReference type="InterPro" id="IPR051083">
    <property type="entry name" value="GrpII_Intron_Splice-Mob/Def"/>
</dbReference>
<dbReference type="PROSITE" id="PS50878">
    <property type="entry name" value="RT_POL"/>
    <property type="match status" value="1"/>
</dbReference>
<dbReference type="InterPro" id="IPR000477">
    <property type="entry name" value="RT_dom"/>
</dbReference>
<proteinExistence type="predicted"/>
<reference evidence="2 3" key="1">
    <citation type="submission" date="2017-07" db="EMBL/GenBank/DDBJ databases">
        <title>Isolation and whole genome analysis of endospore-forming bacteria from heroin.</title>
        <authorList>
            <person name="Kalinowski J."/>
            <person name="Ahrens B."/>
            <person name="Al-Dilaimi A."/>
            <person name="Winkler A."/>
            <person name="Wibberg D."/>
            <person name="Schleenbecker U."/>
            <person name="Ruckert C."/>
            <person name="Wolfel R."/>
            <person name="Grass G."/>
        </authorList>
    </citation>
    <scope>NUCLEOTIDE SEQUENCE [LARGE SCALE GENOMIC DNA]</scope>
    <source>
        <strain evidence="2 3">7523-2</strain>
    </source>
</reference>
<gene>
    <name evidence="2" type="ORF">CHH61_22955</name>
</gene>
<accession>A0A268RKX3</accession>
<sequence>PQGGPLSPLLSNIMLDELDKELESRGHKFVRYADDCVPRKQPKCA</sequence>
<dbReference type="PANTHER" id="PTHR34047">
    <property type="entry name" value="NUCLEAR INTRON MATURASE 1, MITOCHONDRIAL-RELATED"/>
    <property type="match status" value="1"/>
</dbReference>